<accession>A0ABP8PGK3</accession>
<reference evidence="16" key="1">
    <citation type="journal article" date="2019" name="Int. J. Syst. Evol. Microbiol.">
        <title>The Global Catalogue of Microorganisms (GCM) 10K type strain sequencing project: providing services to taxonomists for standard genome sequencing and annotation.</title>
        <authorList>
            <consortium name="The Broad Institute Genomics Platform"/>
            <consortium name="The Broad Institute Genome Sequencing Center for Infectious Disease"/>
            <person name="Wu L."/>
            <person name="Ma J."/>
        </authorList>
    </citation>
    <scope>NUCLEOTIDE SEQUENCE [LARGE SCALE GENOMIC DNA]</scope>
    <source>
        <strain evidence="16">JCM 32206</strain>
    </source>
</reference>
<feature type="binding site" evidence="12">
    <location>
        <begin position="31"/>
        <end position="38"/>
    </location>
    <ligand>
        <name>GTP</name>
        <dbReference type="ChEBI" id="CHEBI:37565"/>
    </ligand>
</feature>
<dbReference type="EC" id="2.7.1.25" evidence="13"/>
<dbReference type="GO" id="GO:0016779">
    <property type="term" value="F:nucleotidyltransferase activity"/>
    <property type="evidence" value="ECO:0007669"/>
    <property type="project" value="UniProtKB-KW"/>
</dbReference>
<dbReference type="Gene3D" id="2.40.30.10">
    <property type="entry name" value="Translation factors"/>
    <property type="match status" value="2"/>
</dbReference>
<evidence type="ECO:0000256" key="9">
    <source>
        <dbReference type="ARBA" id="ARBA00023134"/>
    </source>
</evidence>
<dbReference type="Pfam" id="PF01583">
    <property type="entry name" value="APS_kinase"/>
    <property type="match status" value="1"/>
</dbReference>
<keyword evidence="13" id="KW-0418">Kinase</keyword>
<evidence type="ECO:0000256" key="12">
    <source>
        <dbReference type="HAMAP-Rule" id="MF_00062"/>
    </source>
</evidence>
<feature type="active site" description="Phosphoserine intermediate" evidence="13">
    <location>
        <position position="541"/>
    </location>
</feature>
<protein>
    <recommendedName>
        <fullName evidence="12 13">Multifunctional fusion protein</fullName>
    </recommendedName>
    <domain>
        <recommendedName>
            <fullName evidence="12">Sulfate adenylyltransferase subunit 1</fullName>
            <ecNumber evidence="12">2.7.7.4</ecNumber>
        </recommendedName>
        <alternativeName>
            <fullName evidence="12">ATP-sulfurylase large subunit</fullName>
        </alternativeName>
        <alternativeName>
            <fullName evidence="12">Sulfate adenylate transferase</fullName>
            <shortName evidence="12">SAT</shortName>
        </alternativeName>
    </domain>
    <domain>
        <recommendedName>
            <fullName evidence="13">Adenylyl-sulfate kinase</fullName>
            <ecNumber evidence="13">2.7.1.25</ecNumber>
        </recommendedName>
        <alternativeName>
            <fullName evidence="13">APS kinase</fullName>
        </alternativeName>
        <alternativeName>
            <fullName evidence="13">ATP adenosine-5'-phosphosulfate 3'-phosphotransferase</fullName>
        </alternativeName>
        <alternativeName>
            <fullName evidence="13">Adenosine-5'-phosphosulfate kinase</fullName>
        </alternativeName>
    </domain>
</protein>
<evidence type="ECO:0000256" key="7">
    <source>
        <dbReference type="ARBA" id="ARBA00022741"/>
    </source>
</evidence>
<comment type="function">
    <text evidence="12">With CysD forms the ATP sulfurylase (ATPS) that catalyzes the adenylation of sulfate producing adenosine 5'-phosphosulfate (APS) and diphosphate, the first enzymatic step in sulfur assimilation pathway. APS synthesis involves the formation of a high-energy phosphoric-sulfuric acid anhydride bond driven by GTP hydrolysis by CysN coupled to ATP hydrolysis by CysD.</text>
</comment>
<keyword evidence="5 12" id="KW-0808">Transferase</keyword>
<dbReference type="InterPro" id="IPR054696">
    <property type="entry name" value="GTP-eEF1A_C"/>
</dbReference>
<dbReference type="CDD" id="cd02027">
    <property type="entry name" value="APSK"/>
    <property type="match status" value="1"/>
</dbReference>
<dbReference type="SUPFAM" id="SSF50447">
    <property type="entry name" value="Translation proteins"/>
    <property type="match status" value="1"/>
</dbReference>
<dbReference type="PRINTS" id="PR00315">
    <property type="entry name" value="ELONGATNFCT"/>
</dbReference>
<evidence type="ECO:0000256" key="4">
    <source>
        <dbReference type="ARBA" id="ARBA00007237"/>
    </source>
</evidence>
<dbReference type="InterPro" id="IPR044138">
    <property type="entry name" value="CysN_II"/>
</dbReference>
<comment type="subunit">
    <text evidence="12">Heterodimer composed of CysD, the smaller subunit, and CysN.</text>
</comment>
<comment type="similarity">
    <text evidence="4">In the N-terminal section; belongs to the TRAFAC class translation factor GTPase superfamily. Classic translation factor GTPase family. CysN/NodQ subfamily.</text>
</comment>
<gene>
    <name evidence="12 15" type="primary">cysN</name>
    <name evidence="13" type="synonym">cysC</name>
    <name evidence="15" type="ORF">GCM10023094_42840</name>
</gene>
<comment type="function">
    <text evidence="2">APS kinase catalyzes the synthesis of activated sulfate.</text>
</comment>
<dbReference type="EMBL" id="BAABFB010000066">
    <property type="protein sequence ID" value="GAA4486445.1"/>
    <property type="molecule type" value="Genomic_DNA"/>
</dbReference>
<feature type="binding site" evidence="12">
    <location>
        <begin position="110"/>
        <end position="114"/>
    </location>
    <ligand>
        <name>GTP</name>
        <dbReference type="ChEBI" id="CHEBI:37565"/>
    </ligand>
</feature>
<dbReference type="CDD" id="cd04095">
    <property type="entry name" value="CysN_NoDQ_III"/>
    <property type="match status" value="1"/>
</dbReference>
<evidence type="ECO:0000256" key="8">
    <source>
        <dbReference type="ARBA" id="ARBA00022840"/>
    </source>
</evidence>
<dbReference type="InterPro" id="IPR059117">
    <property type="entry name" value="APS_kinase_dom"/>
</dbReference>
<comment type="caution">
    <text evidence="12">Lacks conserved residue(s) required for the propagation of feature annotation.</text>
</comment>
<evidence type="ECO:0000256" key="11">
    <source>
        <dbReference type="ARBA" id="ARBA00049370"/>
    </source>
</evidence>
<proteinExistence type="inferred from homology"/>
<dbReference type="InterPro" id="IPR002891">
    <property type="entry name" value="APS"/>
</dbReference>
<comment type="similarity">
    <text evidence="3">In the C-terminal section; belongs to the APS kinase family.</text>
</comment>
<dbReference type="InterPro" id="IPR031157">
    <property type="entry name" value="G_TR_CS"/>
</dbReference>
<comment type="pathway">
    <text evidence="13">Sulfur metabolism; hydrogen sulfide biosynthesis; sulfite from sulfate: step 2/3.</text>
</comment>
<dbReference type="NCBIfam" id="NF003478">
    <property type="entry name" value="PRK05124.1"/>
    <property type="match status" value="1"/>
</dbReference>
<evidence type="ECO:0000256" key="3">
    <source>
        <dbReference type="ARBA" id="ARBA00005438"/>
    </source>
</evidence>
<evidence type="ECO:0000256" key="6">
    <source>
        <dbReference type="ARBA" id="ARBA00022695"/>
    </source>
</evidence>
<dbReference type="InterPro" id="IPR009001">
    <property type="entry name" value="Transl_elong_EF1A/Init_IF2_C"/>
</dbReference>
<evidence type="ECO:0000256" key="13">
    <source>
        <dbReference type="HAMAP-Rule" id="MF_00065"/>
    </source>
</evidence>
<keyword evidence="13" id="KW-0597">Phosphoprotein</keyword>
<dbReference type="RefSeq" id="WP_345349950.1">
    <property type="nucleotide sequence ID" value="NZ_BAABFB010000066.1"/>
</dbReference>
<dbReference type="InterPro" id="IPR044139">
    <property type="entry name" value="CysN_NoDQ_III"/>
</dbReference>
<comment type="caution">
    <text evidence="15">The sequence shown here is derived from an EMBL/GenBank/DDBJ whole genome shotgun (WGS) entry which is preliminary data.</text>
</comment>
<sequence length="633" mass="70358">MAHSSNLIADDIEQYLERHANKSMLRFITCGSVDDGKSTLIGRLLYESKLVFEDQLSALESDSRKVGTQGDGLDFALLVDGLAAEREQGITIDVAYRYFSTERRKFVVADTPGHEQYTRNMVTGASTAELAVILVDARKGVLTQTRRHSYLVSLLGIRHVVLAVNKLDLVDYSQEVFERIAGEYAAFAAEIGLEHVVAIPMSAYVGDNLIEPSPNTPWYQGPTLIEHLETIEIEDEVRGAPFRMPVQWVNRPDLDFRGFAGQIVGGVVRPGDRIRVLPSGKESTVDRIVTMDGDLDEAVAGRSVTITLTDEIDISRGDVLVATDALPGVADQFEAQVVWMGEADMLPERPYLCQIGTMTVQARITRPKYKVNVNTLEQTATNTLALNEIGVCNISFDRPVPFDPYRDNRDMGGFILIDRLTNTTVGAGLVRHSLRRSDNIHWQAVDVNEQARATLNGHKPQILWFTGLSGSGKSTIANELERRLYTLGCHTYLLDGDNVRHGLNRDLGFTEAERVENIRRVTEVARLMADAGLIVLASFISPFRAEREAARELIGEDRFCEVFVDTPIDVAEQRDPKGLYKKARRGELANFTGIDSPYEPPTSPHVRIDTTTIAPEDATDRIVEFLRDRGVIS</sequence>
<comment type="pathway">
    <text evidence="12">Sulfur metabolism; hydrogen sulfide biosynthesis; sulfite from sulfate: step 1/3.</text>
</comment>
<comment type="similarity">
    <text evidence="13">Belongs to the APS kinase family.</text>
</comment>
<evidence type="ECO:0000256" key="2">
    <source>
        <dbReference type="ARBA" id="ARBA00002357"/>
    </source>
</evidence>
<dbReference type="Gene3D" id="3.40.50.300">
    <property type="entry name" value="P-loop containing nucleotide triphosphate hydrolases"/>
    <property type="match status" value="2"/>
</dbReference>
<dbReference type="PANTHER" id="PTHR23115">
    <property type="entry name" value="TRANSLATION FACTOR"/>
    <property type="match status" value="1"/>
</dbReference>
<dbReference type="NCBIfam" id="NF004035">
    <property type="entry name" value="PRK05506.1"/>
    <property type="match status" value="1"/>
</dbReference>
<dbReference type="PROSITE" id="PS51722">
    <property type="entry name" value="G_TR_2"/>
    <property type="match status" value="1"/>
</dbReference>
<dbReference type="InterPro" id="IPR027417">
    <property type="entry name" value="P-loop_NTPase"/>
</dbReference>
<dbReference type="HAMAP" id="MF_00065">
    <property type="entry name" value="Adenylyl_sulf_kinase"/>
    <property type="match status" value="1"/>
</dbReference>
<organism evidence="15 16">
    <name type="scientific">Rhodococcus olei</name>
    <dbReference type="NCBI Taxonomy" id="2161675"/>
    <lineage>
        <taxon>Bacteria</taxon>
        <taxon>Bacillati</taxon>
        <taxon>Actinomycetota</taxon>
        <taxon>Actinomycetes</taxon>
        <taxon>Mycobacteriales</taxon>
        <taxon>Nocardiaceae</taxon>
        <taxon>Rhodococcus</taxon>
    </lineage>
</organism>
<evidence type="ECO:0000256" key="1">
    <source>
        <dbReference type="ARBA" id="ARBA00001823"/>
    </source>
</evidence>
<dbReference type="InterPro" id="IPR011779">
    <property type="entry name" value="SO4_adenylTrfase_lsu"/>
</dbReference>
<dbReference type="EC" id="2.7.7.4" evidence="12"/>
<feature type="binding site" evidence="13">
    <location>
        <begin position="467"/>
        <end position="474"/>
    </location>
    <ligand>
        <name>ATP</name>
        <dbReference type="ChEBI" id="CHEBI:30616"/>
    </ligand>
</feature>
<evidence type="ECO:0000259" key="14">
    <source>
        <dbReference type="PROSITE" id="PS51722"/>
    </source>
</evidence>
<keyword evidence="8 12" id="KW-0067">ATP-binding</keyword>
<dbReference type="InterPro" id="IPR000795">
    <property type="entry name" value="T_Tr_GTP-bd_dom"/>
</dbReference>
<dbReference type="NCBIfam" id="NF003013">
    <property type="entry name" value="PRK03846.1"/>
    <property type="match status" value="1"/>
</dbReference>
<dbReference type="CDD" id="cd04166">
    <property type="entry name" value="CysN_ATPS"/>
    <property type="match status" value="1"/>
</dbReference>
<evidence type="ECO:0000313" key="15">
    <source>
        <dbReference type="EMBL" id="GAA4486445.1"/>
    </source>
</evidence>
<dbReference type="Pfam" id="PF22594">
    <property type="entry name" value="GTP-eEF1A_C"/>
    <property type="match status" value="1"/>
</dbReference>
<name>A0ABP8PGK3_9NOCA</name>
<feature type="domain" description="Tr-type G" evidence="14">
    <location>
        <begin position="22"/>
        <end position="236"/>
    </location>
</feature>
<comment type="catalytic activity">
    <reaction evidence="11 12">
        <text>sulfate + ATP + H(+) = adenosine 5'-phosphosulfate + diphosphate</text>
        <dbReference type="Rhea" id="RHEA:18133"/>
        <dbReference type="ChEBI" id="CHEBI:15378"/>
        <dbReference type="ChEBI" id="CHEBI:16189"/>
        <dbReference type="ChEBI" id="CHEBI:30616"/>
        <dbReference type="ChEBI" id="CHEBI:33019"/>
        <dbReference type="ChEBI" id="CHEBI:58243"/>
        <dbReference type="EC" id="2.7.7.4"/>
    </reaction>
</comment>
<dbReference type="NCBIfam" id="TIGR02034">
    <property type="entry name" value="CysN"/>
    <property type="match status" value="1"/>
</dbReference>
<dbReference type="CDD" id="cd03695">
    <property type="entry name" value="CysN_NodQ_II"/>
    <property type="match status" value="1"/>
</dbReference>
<dbReference type="SUPFAM" id="SSF52540">
    <property type="entry name" value="P-loop containing nucleoside triphosphate hydrolases"/>
    <property type="match status" value="2"/>
</dbReference>
<dbReference type="InterPro" id="IPR004161">
    <property type="entry name" value="EFTu-like_2"/>
</dbReference>
<dbReference type="NCBIfam" id="TIGR00455">
    <property type="entry name" value="apsK"/>
    <property type="match status" value="1"/>
</dbReference>
<dbReference type="InterPro" id="IPR009000">
    <property type="entry name" value="Transl_B-barrel_sf"/>
</dbReference>
<dbReference type="Pfam" id="PF03144">
    <property type="entry name" value="GTP_EFTU_D2"/>
    <property type="match status" value="1"/>
</dbReference>
<comment type="catalytic activity">
    <reaction evidence="1 13">
        <text>adenosine 5'-phosphosulfate + ATP = 3'-phosphoadenylyl sulfate + ADP + H(+)</text>
        <dbReference type="Rhea" id="RHEA:24152"/>
        <dbReference type="ChEBI" id="CHEBI:15378"/>
        <dbReference type="ChEBI" id="CHEBI:30616"/>
        <dbReference type="ChEBI" id="CHEBI:58243"/>
        <dbReference type="ChEBI" id="CHEBI:58339"/>
        <dbReference type="ChEBI" id="CHEBI:456216"/>
        <dbReference type="EC" id="2.7.1.25"/>
    </reaction>
</comment>
<comment type="similarity">
    <text evidence="12">Belongs to the TRAFAC class translation factor GTPase superfamily. Classic translation factor GTPase family. CysN/NodQ subfamily.</text>
</comment>
<dbReference type="Pfam" id="PF00009">
    <property type="entry name" value="GTP_EFTU"/>
    <property type="match status" value="1"/>
</dbReference>
<dbReference type="InterPro" id="IPR041757">
    <property type="entry name" value="CysN_GTP-bd"/>
</dbReference>
<keyword evidence="6 12" id="KW-0548">Nucleotidyltransferase</keyword>
<dbReference type="InterPro" id="IPR050100">
    <property type="entry name" value="TRAFAC_GTPase_members"/>
</dbReference>
<keyword evidence="9 12" id="KW-0342">GTP-binding</keyword>
<evidence type="ECO:0000313" key="16">
    <source>
        <dbReference type="Proteomes" id="UP001501183"/>
    </source>
</evidence>
<dbReference type="PROSITE" id="PS00301">
    <property type="entry name" value="G_TR_1"/>
    <property type="match status" value="1"/>
</dbReference>
<dbReference type="HAMAP" id="MF_00062">
    <property type="entry name" value="Sulf_adenylyltr_sub1"/>
    <property type="match status" value="1"/>
</dbReference>
<keyword evidence="16" id="KW-1185">Reference proteome</keyword>
<evidence type="ECO:0000256" key="10">
    <source>
        <dbReference type="ARBA" id="ARBA00023268"/>
    </source>
</evidence>
<dbReference type="SUPFAM" id="SSF50465">
    <property type="entry name" value="EF-Tu/eEF-1alpha/eIF2-gamma C-terminal domain"/>
    <property type="match status" value="1"/>
</dbReference>
<evidence type="ECO:0000256" key="5">
    <source>
        <dbReference type="ARBA" id="ARBA00022679"/>
    </source>
</evidence>
<keyword evidence="10" id="KW-0511">Multifunctional enzyme</keyword>
<keyword evidence="7 12" id="KW-0547">Nucleotide-binding</keyword>
<comment type="function">
    <text evidence="13">Catalyzes the synthesis of activated sulfate.</text>
</comment>
<dbReference type="Proteomes" id="UP001501183">
    <property type="component" value="Unassembled WGS sequence"/>
</dbReference>